<sequence length="149" mass="17007">MSLSHLLMRARPQVEKNVVTLADPYPAFVLFFSVSDGQRRAEVTTITGEDFASVWRKGMQRVAQLVEKKKTPPRWLRVDWVEAAEETTWLDLHARLKATKRNYFRYGLSLDRAFQHAFLETELNGNAMLYEGGATCHAVLPVGEQRVVA</sequence>
<comment type="caution">
    <text evidence="1">The sequence shown here is derived from an EMBL/GenBank/DDBJ whole genome shotgun (WGS) entry which is preliminary data.</text>
</comment>
<accession>A0A2S9IKW9</accession>
<evidence type="ECO:0000313" key="1">
    <source>
        <dbReference type="EMBL" id="PRD41170.1"/>
    </source>
</evidence>
<proteinExistence type="predicted"/>
<evidence type="ECO:0000313" key="2">
    <source>
        <dbReference type="Proteomes" id="UP000239434"/>
    </source>
</evidence>
<protein>
    <submittedName>
        <fullName evidence="1">Uncharacterized protein</fullName>
    </submittedName>
</protein>
<dbReference type="Proteomes" id="UP000239434">
    <property type="component" value="Unassembled WGS sequence"/>
</dbReference>
<organism evidence="1 2">
    <name type="scientific">Phyllobacterium phragmitis</name>
    <dbReference type="NCBI Taxonomy" id="2670329"/>
    <lineage>
        <taxon>Bacteria</taxon>
        <taxon>Pseudomonadati</taxon>
        <taxon>Pseudomonadota</taxon>
        <taxon>Alphaproteobacteria</taxon>
        <taxon>Hyphomicrobiales</taxon>
        <taxon>Phyllobacteriaceae</taxon>
        <taxon>Phyllobacterium</taxon>
    </lineage>
</organism>
<gene>
    <name evidence="1" type="ORF">C5748_22685</name>
</gene>
<dbReference type="EMBL" id="PVBR01000023">
    <property type="protein sequence ID" value="PRD41170.1"/>
    <property type="molecule type" value="Genomic_DNA"/>
</dbReference>
<reference evidence="1 2" key="1">
    <citation type="submission" date="2018-02" db="EMBL/GenBank/DDBJ databases">
        <title>The draft genome of Phyllobacterium sp. 1N-3.</title>
        <authorList>
            <person name="Liu L."/>
            <person name="Li L."/>
            <person name="Zhang X."/>
            <person name="Wang T."/>
            <person name="Liang L."/>
        </authorList>
    </citation>
    <scope>NUCLEOTIDE SEQUENCE [LARGE SCALE GENOMIC DNA]</scope>
    <source>
        <strain evidence="1 2">1N-3</strain>
    </source>
</reference>
<dbReference type="AlphaFoldDB" id="A0A2S9IKW9"/>
<name>A0A2S9IKW9_9HYPH</name>
<keyword evidence="2" id="KW-1185">Reference proteome</keyword>